<evidence type="ECO:0000313" key="1">
    <source>
        <dbReference type="EMBL" id="RIV20697.1"/>
    </source>
</evidence>
<dbReference type="Proteomes" id="UP000283523">
    <property type="component" value="Unassembled WGS sequence"/>
</dbReference>
<dbReference type="EMBL" id="QXED01000006">
    <property type="protein sequence ID" value="RIV20697.1"/>
    <property type="molecule type" value="Genomic_DNA"/>
</dbReference>
<keyword evidence="2" id="KW-1185">Reference proteome</keyword>
<gene>
    <name evidence="1" type="ORF">DYU11_21945</name>
</gene>
<accession>A0A418M4F6</accession>
<sequence>MEKNPRIDPTRFKQLAEDYVTLVNARLAGSIPNGLREKYTRLINTIYKPQPPFRSNPGQ</sequence>
<name>A0A418M4F6_9BACT</name>
<reference evidence="1 2" key="1">
    <citation type="submission" date="2018-08" db="EMBL/GenBank/DDBJ databases">
        <title>Fibrisoma montanum sp. nov., isolated from Danxia mountain soil.</title>
        <authorList>
            <person name="Huang Y."/>
        </authorList>
    </citation>
    <scope>NUCLEOTIDE SEQUENCE [LARGE SCALE GENOMIC DNA]</scope>
    <source>
        <strain evidence="1 2">HYT19</strain>
    </source>
</reference>
<proteinExistence type="predicted"/>
<dbReference type="AlphaFoldDB" id="A0A418M4F6"/>
<organism evidence="1 2">
    <name type="scientific">Fibrisoma montanum</name>
    <dbReference type="NCBI Taxonomy" id="2305895"/>
    <lineage>
        <taxon>Bacteria</taxon>
        <taxon>Pseudomonadati</taxon>
        <taxon>Bacteroidota</taxon>
        <taxon>Cytophagia</taxon>
        <taxon>Cytophagales</taxon>
        <taxon>Spirosomataceae</taxon>
        <taxon>Fibrisoma</taxon>
    </lineage>
</organism>
<protein>
    <submittedName>
        <fullName evidence="1">Uncharacterized protein</fullName>
    </submittedName>
</protein>
<comment type="caution">
    <text evidence="1">The sequence shown here is derived from an EMBL/GenBank/DDBJ whole genome shotgun (WGS) entry which is preliminary data.</text>
</comment>
<evidence type="ECO:0000313" key="2">
    <source>
        <dbReference type="Proteomes" id="UP000283523"/>
    </source>
</evidence>